<dbReference type="RefSeq" id="WP_138152432.1">
    <property type="nucleotide sequence ID" value="NZ_VANU01000003.1"/>
</dbReference>
<gene>
    <name evidence="3" type="ORF">FDK22_08175</name>
</gene>
<accession>A0A5R8Y0Z8</accession>
<evidence type="ECO:0000313" key="4">
    <source>
        <dbReference type="Proteomes" id="UP000308901"/>
    </source>
</evidence>
<protein>
    <submittedName>
        <fullName evidence="3">Uncharacterized protein</fullName>
    </submittedName>
</protein>
<comment type="caution">
    <text evidence="3">The sequence shown here is derived from an EMBL/GenBank/DDBJ whole genome shotgun (WGS) entry which is preliminary data.</text>
</comment>
<dbReference type="Proteomes" id="UP000308901">
    <property type="component" value="Unassembled WGS sequence"/>
</dbReference>
<sequence length="391" mass="45224">MQIKSSLDSLNKNSFKAQNNNERLENSSFHKLLIKENSQNNIHKEVPVHLEKYDDSKLTQEQFDKLIDKLDLNYLTQDEKELYKSIIDNGYISNEEIKGLSYEEMKTLGKFVFKKDESGEYIDETLLNSDIKAGTLLSTAVISDNDEFNESVFKMVENLEKDEDITSFMYLITGTFHSNKLIAFPQLQEIDYKGKDIKEFLEDKISTFEGMLEVSANNELSKVLKGVINQFDDLLSLFNSISKNKDEPTTKSSYEVDITQKLIDDLISLMETGLTKTELESIEKLMNQIKEKIEDSKEKKVSEDKIKELIKELEDKIKQIQKRVIGNDKIEIEKDSKNIKDDELSVNMQEFKSILQSLKIALEETKEKAANKTNPLSSHEELRLREQLNQN</sequence>
<reference evidence="3 4" key="1">
    <citation type="submission" date="2019-05" db="EMBL/GenBank/DDBJ databases">
        <title>Arcobacter sp. nov., isolated from sea sediment.</title>
        <authorList>
            <person name="Kim W."/>
        </authorList>
    </citation>
    <scope>NUCLEOTIDE SEQUENCE [LARGE SCALE GENOMIC DNA]</scope>
    <source>
        <strain evidence="3 4">CAU 1517</strain>
    </source>
</reference>
<proteinExistence type="predicted"/>
<evidence type="ECO:0000256" key="1">
    <source>
        <dbReference type="SAM" id="Coils"/>
    </source>
</evidence>
<feature type="region of interest" description="Disordered" evidence="2">
    <location>
        <begin position="367"/>
        <end position="391"/>
    </location>
</feature>
<dbReference type="AlphaFoldDB" id="A0A5R8Y0Z8"/>
<dbReference type="EMBL" id="VANU01000003">
    <property type="protein sequence ID" value="TLP38437.1"/>
    <property type="molecule type" value="Genomic_DNA"/>
</dbReference>
<organism evidence="3 4">
    <name type="scientific">Arcobacter arenosus</name>
    <dbReference type="NCBI Taxonomy" id="2576037"/>
    <lineage>
        <taxon>Bacteria</taxon>
        <taxon>Pseudomonadati</taxon>
        <taxon>Campylobacterota</taxon>
        <taxon>Epsilonproteobacteria</taxon>
        <taxon>Campylobacterales</taxon>
        <taxon>Arcobacteraceae</taxon>
        <taxon>Arcobacter</taxon>
    </lineage>
</organism>
<evidence type="ECO:0000313" key="3">
    <source>
        <dbReference type="EMBL" id="TLP38437.1"/>
    </source>
</evidence>
<feature type="coiled-coil region" evidence="1">
    <location>
        <begin position="279"/>
        <end position="323"/>
    </location>
</feature>
<name>A0A5R8Y0Z8_9BACT</name>
<evidence type="ECO:0000256" key="2">
    <source>
        <dbReference type="SAM" id="MobiDB-lite"/>
    </source>
</evidence>
<feature type="compositionally biased region" description="Basic and acidic residues" evidence="2">
    <location>
        <begin position="378"/>
        <end position="391"/>
    </location>
</feature>
<keyword evidence="4" id="KW-1185">Reference proteome</keyword>
<keyword evidence="1" id="KW-0175">Coiled coil</keyword>